<evidence type="ECO:0000256" key="3">
    <source>
        <dbReference type="ARBA" id="ARBA00022692"/>
    </source>
</evidence>
<evidence type="ECO:0000256" key="5">
    <source>
        <dbReference type="ARBA" id="ARBA00023136"/>
    </source>
</evidence>
<dbReference type="InterPro" id="IPR045214">
    <property type="entry name" value="Surf1/Surf4"/>
</dbReference>
<comment type="similarity">
    <text evidence="2 6">Belongs to the SURF1 family.</text>
</comment>
<reference evidence="7 8" key="1">
    <citation type="submission" date="2024-08" db="EMBL/GenBank/DDBJ databases">
        <authorList>
            <person name="Ishaq N."/>
        </authorList>
    </citation>
    <scope>NUCLEOTIDE SEQUENCE [LARGE SCALE GENOMIC DNA]</scope>
    <source>
        <strain evidence="7 8">JCM 30400</strain>
    </source>
</reference>
<dbReference type="Proteomes" id="UP001569414">
    <property type="component" value="Unassembled WGS sequence"/>
</dbReference>
<dbReference type="PANTHER" id="PTHR23427">
    <property type="entry name" value="SURFEIT LOCUS PROTEIN"/>
    <property type="match status" value="1"/>
</dbReference>
<evidence type="ECO:0000256" key="4">
    <source>
        <dbReference type="ARBA" id="ARBA00022989"/>
    </source>
</evidence>
<keyword evidence="3 6" id="KW-0812">Transmembrane</keyword>
<comment type="subcellular location">
    <subcellularLocation>
        <location evidence="6">Cell membrane</location>
        <topology evidence="6">Multi-pass membrane protein</topology>
    </subcellularLocation>
    <subcellularLocation>
        <location evidence="1">Membrane</location>
    </subcellularLocation>
</comment>
<keyword evidence="5 6" id="KW-0472">Membrane</keyword>
<evidence type="ECO:0000313" key="7">
    <source>
        <dbReference type="EMBL" id="MFA0789397.1"/>
    </source>
</evidence>
<comment type="caution">
    <text evidence="7">The sequence shown here is derived from an EMBL/GenBank/DDBJ whole genome shotgun (WGS) entry which is preliminary data.</text>
</comment>
<evidence type="ECO:0000256" key="1">
    <source>
        <dbReference type="ARBA" id="ARBA00004370"/>
    </source>
</evidence>
<dbReference type="CDD" id="cd06662">
    <property type="entry name" value="SURF1"/>
    <property type="match status" value="1"/>
</dbReference>
<evidence type="ECO:0000313" key="8">
    <source>
        <dbReference type="Proteomes" id="UP001569414"/>
    </source>
</evidence>
<keyword evidence="6" id="KW-1003">Cell membrane</keyword>
<accession>A0ABV4NJ70</accession>
<evidence type="ECO:0000256" key="6">
    <source>
        <dbReference type="RuleBase" id="RU363076"/>
    </source>
</evidence>
<protein>
    <recommendedName>
        <fullName evidence="6">SURF1-like protein</fullName>
    </recommendedName>
</protein>
<keyword evidence="4 6" id="KW-1133">Transmembrane helix</keyword>
<keyword evidence="8" id="KW-1185">Reference proteome</keyword>
<feature type="transmembrane region" description="Helical" evidence="6">
    <location>
        <begin position="20"/>
        <end position="42"/>
    </location>
</feature>
<proteinExistence type="inferred from homology"/>
<organism evidence="7 8">
    <name type="scientific">Microbulbifer echini</name>
    <dbReference type="NCBI Taxonomy" id="1529067"/>
    <lineage>
        <taxon>Bacteria</taxon>
        <taxon>Pseudomonadati</taxon>
        <taxon>Pseudomonadota</taxon>
        <taxon>Gammaproteobacteria</taxon>
        <taxon>Cellvibrionales</taxon>
        <taxon>Microbulbiferaceae</taxon>
        <taxon>Microbulbifer</taxon>
    </lineage>
</organism>
<feature type="transmembrane region" description="Helical" evidence="6">
    <location>
        <begin position="221"/>
        <end position="243"/>
    </location>
</feature>
<dbReference type="PANTHER" id="PTHR23427:SF2">
    <property type="entry name" value="SURFEIT LOCUS PROTEIN 1"/>
    <property type="match status" value="1"/>
</dbReference>
<dbReference type="RefSeq" id="WP_371842483.1">
    <property type="nucleotide sequence ID" value="NZ_JBGMEL010000002.1"/>
</dbReference>
<evidence type="ECO:0000256" key="2">
    <source>
        <dbReference type="ARBA" id="ARBA00007165"/>
    </source>
</evidence>
<dbReference type="PROSITE" id="PS50895">
    <property type="entry name" value="SURF1"/>
    <property type="match status" value="1"/>
</dbReference>
<dbReference type="InterPro" id="IPR002994">
    <property type="entry name" value="Surf1/Shy1"/>
</dbReference>
<name>A0ABV4NJ70_9GAMM</name>
<dbReference type="EMBL" id="JBGMEL010000002">
    <property type="protein sequence ID" value="MFA0789397.1"/>
    <property type="molecule type" value="Genomic_DNA"/>
</dbReference>
<gene>
    <name evidence="7" type="ORF">ACCI51_02495</name>
</gene>
<dbReference type="Pfam" id="PF02104">
    <property type="entry name" value="SURF1"/>
    <property type="match status" value="1"/>
</dbReference>
<sequence length="254" mass="29566">MTLEIPSVSEKKNSVPLICNWPITLFSAGILPILIALGSWQLQRAEYKEIIKKELDEKLSSQPINPDTGVELERFIPVVLTGHYTEEYYFLDNRTRQGRAGYEVLQLFISNNRRWLINRGWVPQTESRQILPEISYPRNTIKIIGYISPVSNSNSVDEKEKEKEKEKDNIRRVQSIDKNLTRHLQVSENNWIIRISSDSISAFVTGWKFTNSGPERHRAYAVQWFSMAIALIILWMFSATEIVRLSRKIIMINR</sequence>